<name>A0A8D8DSB9_CULPI</name>
<evidence type="ECO:0000313" key="1">
    <source>
        <dbReference type="EMBL" id="CAG6518000.1"/>
    </source>
</evidence>
<dbReference type="AlphaFoldDB" id="A0A8D8DSB9"/>
<dbReference type="EMBL" id="HBUE01176407">
    <property type="protein sequence ID" value="CAG6518000.1"/>
    <property type="molecule type" value="Transcribed_RNA"/>
</dbReference>
<accession>A0A8D8DSB9</accession>
<dbReference type="EMBL" id="HBUE01281920">
    <property type="protein sequence ID" value="CAG6569532.1"/>
    <property type="molecule type" value="Transcribed_RNA"/>
</dbReference>
<proteinExistence type="predicted"/>
<protein>
    <submittedName>
        <fullName evidence="1">(northern house mosquito) hypothetical protein</fullName>
    </submittedName>
</protein>
<organism evidence="1">
    <name type="scientific">Culex pipiens</name>
    <name type="common">House mosquito</name>
    <dbReference type="NCBI Taxonomy" id="7175"/>
    <lineage>
        <taxon>Eukaryota</taxon>
        <taxon>Metazoa</taxon>
        <taxon>Ecdysozoa</taxon>
        <taxon>Arthropoda</taxon>
        <taxon>Hexapoda</taxon>
        <taxon>Insecta</taxon>
        <taxon>Pterygota</taxon>
        <taxon>Neoptera</taxon>
        <taxon>Endopterygota</taxon>
        <taxon>Diptera</taxon>
        <taxon>Nematocera</taxon>
        <taxon>Culicoidea</taxon>
        <taxon>Culicidae</taxon>
        <taxon>Culicinae</taxon>
        <taxon>Culicini</taxon>
        <taxon>Culex</taxon>
        <taxon>Culex</taxon>
    </lineage>
</organism>
<reference evidence="1" key="1">
    <citation type="submission" date="2021-05" db="EMBL/GenBank/DDBJ databases">
        <authorList>
            <person name="Alioto T."/>
            <person name="Alioto T."/>
            <person name="Gomez Garrido J."/>
        </authorList>
    </citation>
    <scope>NUCLEOTIDE SEQUENCE</scope>
</reference>
<sequence length="101" mass="11637">MFHRQADRHGWPVYAQKYILCRSCVRLNVLVVDFAKLVMFFATQNRRGKNNPIGLAATIFCPVLRMTEKPNVSESARDSKVMNFTHTHNGVTQHRVHCHSV</sequence>